<dbReference type="EMBL" id="CP113432">
    <property type="protein sequence ID" value="WAI47652.1"/>
    <property type="molecule type" value="Genomic_DNA"/>
</dbReference>
<keyword evidence="6" id="KW-1185">Reference proteome</keyword>
<dbReference type="Proteomes" id="UP001163624">
    <property type="component" value="Chromosome"/>
</dbReference>
<dbReference type="CDD" id="cd06124">
    <property type="entry name" value="cupin_NimR-like_N"/>
    <property type="match status" value="1"/>
</dbReference>
<sequence>MPPTGQDELTLPGFTALPRPFWLRAFEMPAGHHVSAHAHPWGQLMYAAAGVLEACTEQRACVIPPRCAVWLPVGVAHSAHARTGVTFRSLYLEPGIATQLGECRVLAISPLLDGLIRRAAEFPRDYPDHGPEDRLLYVLLDELLRAPESGLSLPLPRDPRLRRITDELQRQPGQRLGIDDWADRVGASRRTLARLFREETGLSFREWREQARLLAALPRLEQGDSVTRVAGELGYDSTSAFIELFQRRLGMTPGAMARRLRGSTAD</sequence>
<dbReference type="InterPro" id="IPR003313">
    <property type="entry name" value="AraC-bd"/>
</dbReference>
<dbReference type="Pfam" id="PF12833">
    <property type="entry name" value="HTH_18"/>
    <property type="match status" value="1"/>
</dbReference>
<dbReference type="Gene3D" id="1.10.10.60">
    <property type="entry name" value="Homeodomain-like"/>
    <property type="match status" value="1"/>
</dbReference>
<evidence type="ECO:0000313" key="5">
    <source>
        <dbReference type="EMBL" id="WAI47652.1"/>
    </source>
</evidence>
<proteinExistence type="predicted"/>
<reference evidence="5" key="1">
    <citation type="submission" date="2022-11" db="EMBL/GenBank/DDBJ databases">
        <title>Pseudomonas triclosanedens sp. nov., a triclosan degrader isolated from activated sludge.</title>
        <authorList>
            <person name="Yin Y."/>
            <person name="Lu Z."/>
        </authorList>
    </citation>
    <scope>NUCLEOTIDE SEQUENCE</scope>
    <source>
        <strain evidence="5">ZM23</strain>
    </source>
</reference>
<keyword evidence="1" id="KW-0805">Transcription regulation</keyword>
<dbReference type="InterPro" id="IPR009057">
    <property type="entry name" value="Homeodomain-like_sf"/>
</dbReference>
<name>A0ABY6ZRV6_9PSED</name>
<dbReference type="InterPro" id="IPR011051">
    <property type="entry name" value="RmlC_Cupin_sf"/>
</dbReference>
<keyword evidence="2" id="KW-0238">DNA-binding</keyword>
<dbReference type="SUPFAM" id="SSF51182">
    <property type="entry name" value="RmlC-like cupins"/>
    <property type="match status" value="1"/>
</dbReference>
<dbReference type="InterPro" id="IPR018060">
    <property type="entry name" value="HTH_AraC"/>
</dbReference>
<feature type="domain" description="HTH araC/xylS-type" evidence="4">
    <location>
        <begin position="162"/>
        <end position="259"/>
    </location>
</feature>
<dbReference type="PROSITE" id="PS01124">
    <property type="entry name" value="HTH_ARAC_FAMILY_2"/>
    <property type="match status" value="1"/>
</dbReference>
<dbReference type="PANTHER" id="PTHR11019:SF159">
    <property type="entry name" value="TRANSCRIPTIONAL REGULATOR-RELATED"/>
    <property type="match status" value="1"/>
</dbReference>
<evidence type="ECO:0000256" key="3">
    <source>
        <dbReference type="ARBA" id="ARBA00023163"/>
    </source>
</evidence>
<dbReference type="PANTHER" id="PTHR11019">
    <property type="entry name" value="HTH-TYPE TRANSCRIPTIONAL REGULATOR NIMR"/>
    <property type="match status" value="1"/>
</dbReference>
<evidence type="ECO:0000259" key="4">
    <source>
        <dbReference type="PROSITE" id="PS01124"/>
    </source>
</evidence>
<dbReference type="SUPFAM" id="SSF46689">
    <property type="entry name" value="Homeodomain-like"/>
    <property type="match status" value="1"/>
</dbReference>
<organism evidence="5 6">
    <name type="scientific">Pseudomonas triclosanedens</name>
    <dbReference type="NCBI Taxonomy" id="2961893"/>
    <lineage>
        <taxon>Bacteria</taxon>
        <taxon>Pseudomonadati</taxon>
        <taxon>Pseudomonadota</taxon>
        <taxon>Gammaproteobacteria</taxon>
        <taxon>Pseudomonadales</taxon>
        <taxon>Pseudomonadaceae</taxon>
        <taxon>Pseudomonas</taxon>
    </lineage>
</organism>
<dbReference type="Pfam" id="PF02311">
    <property type="entry name" value="AraC_binding"/>
    <property type="match status" value="1"/>
</dbReference>
<evidence type="ECO:0000256" key="2">
    <source>
        <dbReference type="ARBA" id="ARBA00023125"/>
    </source>
</evidence>
<gene>
    <name evidence="5" type="ORF">OU419_17925</name>
</gene>
<dbReference type="Gene3D" id="2.60.120.10">
    <property type="entry name" value="Jelly Rolls"/>
    <property type="match status" value="1"/>
</dbReference>
<evidence type="ECO:0000313" key="6">
    <source>
        <dbReference type="Proteomes" id="UP001163624"/>
    </source>
</evidence>
<dbReference type="InterPro" id="IPR014710">
    <property type="entry name" value="RmlC-like_jellyroll"/>
</dbReference>
<dbReference type="SMART" id="SM00342">
    <property type="entry name" value="HTH_ARAC"/>
    <property type="match status" value="1"/>
</dbReference>
<protein>
    <submittedName>
        <fullName evidence="5">Helix-turn-helix transcriptional regulator</fullName>
    </submittedName>
</protein>
<accession>A0ABY6ZRV6</accession>
<evidence type="ECO:0000256" key="1">
    <source>
        <dbReference type="ARBA" id="ARBA00023015"/>
    </source>
</evidence>
<dbReference type="RefSeq" id="WP_254475631.1">
    <property type="nucleotide sequence ID" value="NZ_CP113432.1"/>
</dbReference>
<keyword evidence="3" id="KW-0804">Transcription</keyword>